<organism evidence="2 3">
    <name type="scientific">Senna tora</name>
    <dbReference type="NCBI Taxonomy" id="362788"/>
    <lineage>
        <taxon>Eukaryota</taxon>
        <taxon>Viridiplantae</taxon>
        <taxon>Streptophyta</taxon>
        <taxon>Embryophyta</taxon>
        <taxon>Tracheophyta</taxon>
        <taxon>Spermatophyta</taxon>
        <taxon>Magnoliopsida</taxon>
        <taxon>eudicotyledons</taxon>
        <taxon>Gunneridae</taxon>
        <taxon>Pentapetalae</taxon>
        <taxon>rosids</taxon>
        <taxon>fabids</taxon>
        <taxon>Fabales</taxon>
        <taxon>Fabaceae</taxon>
        <taxon>Caesalpinioideae</taxon>
        <taxon>Cassia clade</taxon>
        <taxon>Senna</taxon>
    </lineage>
</organism>
<gene>
    <name evidence="2" type="ORF">G2W53_004374</name>
</gene>
<sequence length="62" mass="6180">MLLANSSLMMASFGSAASGSLIDGSTWGASDSSGGPATVGTESPTQLLRPLVRPFPAKSPGR</sequence>
<comment type="caution">
    <text evidence="2">The sequence shown here is derived from an EMBL/GenBank/DDBJ whole genome shotgun (WGS) entry which is preliminary data.</text>
</comment>
<name>A0A834XD70_9FABA</name>
<dbReference type="EMBL" id="JAAIUW010000002">
    <property type="protein sequence ID" value="KAF7842076.1"/>
    <property type="molecule type" value="Genomic_DNA"/>
</dbReference>
<dbReference type="AlphaFoldDB" id="A0A834XD70"/>
<evidence type="ECO:0000256" key="1">
    <source>
        <dbReference type="SAM" id="MobiDB-lite"/>
    </source>
</evidence>
<dbReference type="Proteomes" id="UP000634136">
    <property type="component" value="Unassembled WGS sequence"/>
</dbReference>
<proteinExistence type="predicted"/>
<protein>
    <submittedName>
        <fullName evidence="2">Uncharacterized protein</fullName>
    </submittedName>
</protein>
<evidence type="ECO:0000313" key="3">
    <source>
        <dbReference type="Proteomes" id="UP000634136"/>
    </source>
</evidence>
<feature type="region of interest" description="Disordered" evidence="1">
    <location>
        <begin position="24"/>
        <end position="62"/>
    </location>
</feature>
<feature type="compositionally biased region" description="Polar residues" evidence="1">
    <location>
        <begin position="27"/>
        <end position="46"/>
    </location>
</feature>
<keyword evidence="3" id="KW-1185">Reference proteome</keyword>
<evidence type="ECO:0000313" key="2">
    <source>
        <dbReference type="EMBL" id="KAF7842076.1"/>
    </source>
</evidence>
<accession>A0A834XD70</accession>
<reference evidence="2" key="1">
    <citation type="submission" date="2020-09" db="EMBL/GenBank/DDBJ databases">
        <title>Genome-Enabled Discovery of Anthraquinone Biosynthesis in Senna tora.</title>
        <authorList>
            <person name="Kang S.-H."/>
            <person name="Pandey R.P."/>
            <person name="Lee C.-M."/>
            <person name="Sim J.-S."/>
            <person name="Jeong J.-T."/>
            <person name="Choi B.-S."/>
            <person name="Jung M."/>
            <person name="Ginzburg D."/>
            <person name="Zhao K."/>
            <person name="Won S.Y."/>
            <person name="Oh T.-J."/>
            <person name="Yu Y."/>
            <person name="Kim N.-H."/>
            <person name="Lee O.R."/>
            <person name="Lee T.-H."/>
            <person name="Bashyal P."/>
            <person name="Kim T.-S."/>
            <person name="Lee W.-H."/>
            <person name="Kawkins C."/>
            <person name="Kim C.-K."/>
            <person name="Kim J.S."/>
            <person name="Ahn B.O."/>
            <person name="Rhee S.Y."/>
            <person name="Sohng J.K."/>
        </authorList>
    </citation>
    <scope>NUCLEOTIDE SEQUENCE</scope>
    <source>
        <tissue evidence="2">Leaf</tissue>
    </source>
</reference>